<comment type="caution">
    <text evidence="9">The sequence shown here is derived from an EMBL/GenBank/DDBJ whole genome shotgun (WGS) entry which is preliminary data.</text>
</comment>
<keyword evidence="5 7" id="KW-1133">Transmembrane helix</keyword>
<dbReference type="Proteomes" id="UP001430455">
    <property type="component" value="Unassembled WGS sequence"/>
</dbReference>
<keyword evidence="2" id="KW-1003">Cell membrane</keyword>
<keyword evidence="10" id="KW-1185">Reference proteome</keyword>
<evidence type="ECO:0000256" key="1">
    <source>
        <dbReference type="ARBA" id="ARBA00004429"/>
    </source>
</evidence>
<evidence type="ECO:0000256" key="3">
    <source>
        <dbReference type="ARBA" id="ARBA00022519"/>
    </source>
</evidence>
<evidence type="ECO:0000313" key="9">
    <source>
        <dbReference type="EMBL" id="MBX0297026.1"/>
    </source>
</evidence>
<name>A0AAW4PHN2_9EURY</name>
<feature type="transmembrane region" description="Helical" evidence="7">
    <location>
        <begin position="12"/>
        <end position="35"/>
    </location>
</feature>
<dbReference type="GO" id="GO:0005886">
    <property type="term" value="C:plasma membrane"/>
    <property type="evidence" value="ECO:0007669"/>
    <property type="project" value="UniProtKB-SubCell"/>
</dbReference>
<keyword evidence="6 7" id="KW-0472">Membrane</keyword>
<dbReference type="Pfam" id="PF06808">
    <property type="entry name" value="DctM"/>
    <property type="match status" value="1"/>
</dbReference>
<proteinExistence type="predicted"/>
<dbReference type="GO" id="GO:0022857">
    <property type="term" value="F:transmembrane transporter activity"/>
    <property type="evidence" value="ECO:0007669"/>
    <property type="project" value="TreeGrafter"/>
</dbReference>
<dbReference type="InterPro" id="IPR010656">
    <property type="entry name" value="DctM"/>
</dbReference>
<sequence length="139" mass="14840">MSWMLAKEGIAWGLGTTLVEMGIGPEAFIPVVGLVPQFVGMWLEIGAVTVILAPTLATIAETLGIPAYQFRTTFVVTLKFGLSTPPLGIRLFATSSVSDRSVWAIGKQVLPFYVADIFVLLSIIFIAQLRIMLPSAAGG</sequence>
<feature type="domain" description="TRAP C4-dicarboxylate transport system permease DctM subunit" evidence="8">
    <location>
        <begin position="1"/>
        <end position="128"/>
    </location>
</feature>
<evidence type="ECO:0000313" key="10">
    <source>
        <dbReference type="Proteomes" id="UP001430455"/>
    </source>
</evidence>
<protein>
    <submittedName>
        <fullName evidence="9">TRAP transporter large permease subunit</fullName>
    </submittedName>
</protein>
<evidence type="ECO:0000256" key="5">
    <source>
        <dbReference type="ARBA" id="ARBA00022989"/>
    </source>
</evidence>
<evidence type="ECO:0000256" key="7">
    <source>
        <dbReference type="SAM" id="Phobius"/>
    </source>
</evidence>
<reference evidence="9 10" key="1">
    <citation type="submission" date="2021-06" db="EMBL/GenBank/DDBJ databases">
        <title>Halomicroarcula sp. a new haloarchaeum isolated from saline soil.</title>
        <authorList>
            <person name="Duran-Viseras A."/>
            <person name="Sanchez-Porro C."/>
            <person name="Ventosa A."/>
        </authorList>
    </citation>
    <scope>NUCLEOTIDE SEQUENCE [LARGE SCALE GENOMIC DNA]</scope>
    <source>
        <strain evidence="9 10">F27</strain>
    </source>
</reference>
<evidence type="ECO:0000256" key="2">
    <source>
        <dbReference type="ARBA" id="ARBA00022475"/>
    </source>
</evidence>
<evidence type="ECO:0000256" key="6">
    <source>
        <dbReference type="ARBA" id="ARBA00023136"/>
    </source>
</evidence>
<feature type="transmembrane region" description="Helical" evidence="7">
    <location>
        <begin position="41"/>
        <end position="60"/>
    </location>
</feature>
<keyword evidence="4 7" id="KW-0812">Transmembrane</keyword>
<dbReference type="InterPro" id="IPR004681">
    <property type="entry name" value="TRAP_DctM"/>
</dbReference>
<comment type="subcellular location">
    <subcellularLocation>
        <location evidence="1">Cell inner membrane</location>
        <topology evidence="1">Multi-pass membrane protein</topology>
    </subcellularLocation>
</comment>
<dbReference type="EMBL" id="RKLT01000013">
    <property type="protein sequence ID" value="MBX0297026.1"/>
    <property type="molecule type" value="Genomic_DNA"/>
</dbReference>
<gene>
    <name evidence="9" type="ORF">EGH23_19290</name>
</gene>
<evidence type="ECO:0000256" key="4">
    <source>
        <dbReference type="ARBA" id="ARBA00022692"/>
    </source>
</evidence>
<dbReference type="AlphaFoldDB" id="A0AAW4PHN2"/>
<keyword evidence="3" id="KW-0997">Cell inner membrane</keyword>
<dbReference type="PANTHER" id="PTHR33362">
    <property type="entry name" value="SIALIC ACID TRAP TRANSPORTER PERMEASE PROTEIN SIAT-RELATED"/>
    <property type="match status" value="1"/>
</dbReference>
<organism evidence="9 10">
    <name type="scientific">Haloarcula nitratireducens</name>
    <dbReference type="NCBI Taxonomy" id="2487749"/>
    <lineage>
        <taxon>Archaea</taxon>
        <taxon>Methanobacteriati</taxon>
        <taxon>Methanobacteriota</taxon>
        <taxon>Stenosarchaea group</taxon>
        <taxon>Halobacteria</taxon>
        <taxon>Halobacteriales</taxon>
        <taxon>Haloarculaceae</taxon>
        <taxon>Haloarcula</taxon>
    </lineage>
</organism>
<evidence type="ECO:0000259" key="8">
    <source>
        <dbReference type="Pfam" id="PF06808"/>
    </source>
</evidence>
<accession>A0AAW4PHN2</accession>
<feature type="transmembrane region" description="Helical" evidence="7">
    <location>
        <begin position="112"/>
        <end position="133"/>
    </location>
</feature>